<dbReference type="AlphaFoldDB" id="N7A2G4"/>
<gene>
    <name evidence="2" type="ORF">C667_03498</name>
</gene>
<dbReference type="PANTHER" id="PTHR12110">
    <property type="entry name" value="HYDROXYPYRUVATE ISOMERASE"/>
    <property type="match status" value="1"/>
</dbReference>
<dbReference type="PANTHER" id="PTHR12110:SF48">
    <property type="entry name" value="BLL3656 PROTEIN"/>
    <property type="match status" value="1"/>
</dbReference>
<protein>
    <submittedName>
        <fullName evidence="2">Xylose isomerase-like protein</fullName>
    </submittedName>
</protein>
<dbReference type="SUPFAM" id="SSF51658">
    <property type="entry name" value="Xylose isomerase-like"/>
    <property type="match status" value="1"/>
</dbReference>
<dbReference type="EMBL" id="AMXF01000011">
    <property type="protein sequence ID" value="ENO98474.1"/>
    <property type="molecule type" value="Genomic_DNA"/>
</dbReference>
<accession>N7A2G4</accession>
<sequence>MRAGYTHASLRLADLAAAAWPFLHRDRAGANGEVRAILEDNGIRVLDLEGAPIDAFSPLDTFLPLLETAARLGARHVVARIDDTERERATEAFARLCDRALPFRLTVELSCVHGSATPRLAAAAAVVGAINRPNAGILIDTLDFTRAGDEPEELRRLPKEWFHLVRVRDAASAGSTTNCPAVVLPGEGSVDLRGILDALPAGLPYALVPPRAANAGAEEGWARRCILAARDCIDGLHGIRDLQAA</sequence>
<dbReference type="InterPro" id="IPR036237">
    <property type="entry name" value="Xyl_isomerase-like_sf"/>
</dbReference>
<evidence type="ECO:0000313" key="2">
    <source>
        <dbReference type="EMBL" id="ENO98474.1"/>
    </source>
</evidence>
<dbReference type="InterPro" id="IPR013022">
    <property type="entry name" value="Xyl_isomerase-like_TIM-brl"/>
</dbReference>
<dbReference type="GO" id="GO:0016853">
    <property type="term" value="F:isomerase activity"/>
    <property type="evidence" value="ECO:0007669"/>
    <property type="project" value="UniProtKB-KW"/>
</dbReference>
<name>N7A2G4_9RHOO</name>
<organism evidence="2 3">
    <name type="scientific">Thauera phenylacetica B4P</name>
    <dbReference type="NCBI Taxonomy" id="1234382"/>
    <lineage>
        <taxon>Bacteria</taxon>
        <taxon>Pseudomonadati</taxon>
        <taxon>Pseudomonadota</taxon>
        <taxon>Betaproteobacteria</taxon>
        <taxon>Rhodocyclales</taxon>
        <taxon>Zoogloeaceae</taxon>
        <taxon>Thauera</taxon>
    </lineage>
</organism>
<proteinExistence type="predicted"/>
<comment type="caution">
    <text evidence="2">The sequence shown here is derived from an EMBL/GenBank/DDBJ whole genome shotgun (WGS) entry which is preliminary data.</text>
</comment>
<keyword evidence="3" id="KW-1185">Reference proteome</keyword>
<reference evidence="2 3" key="1">
    <citation type="submission" date="2012-09" db="EMBL/GenBank/DDBJ databases">
        <title>Draft Genome Sequences of 6 Strains from Genus Thauera.</title>
        <authorList>
            <person name="Liu B."/>
            <person name="Shapleigh J.P."/>
            <person name="Frostegard A.H."/>
        </authorList>
    </citation>
    <scope>NUCLEOTIDE SEQUENCE [LARGE SCALE GENOMIC DNA]</scope>
    <source>
        <strain evidence="2 3">B4P</strain>
    </source>
</reference>
<feature type="domain" description="Xylose isomerase-like TIM barrel" evidence="1">
    <location>
        <begin position="32"/>
        <end position="199"/>
    </location>
</feature>
<evidence type="ECO:0000313" key="3">
    <source>
        <dbReference type="Proteomes" id="UP000013047"/>
    </source>
</evidence>
<keyword evidence="2" id="KW-0413">Isomerase</keyword>
<dbReference type="InterPro" id="IPR050312">
    <property type="entry name" value="IolE/XylAMocC-like"/>
</dbReference>
<dbReference type="Gene3D" id="3.20.20.150">
    <property type="entry name" value="Divalent-metal-dependent TIM barrel enzymes"/>
    <property type="match status" value="1"/>
</dbReference>
<dbReference type="Proteomes" id="UP000013047">
    <property type="component" value="Unassembled WGS sequence"/>
</dbReference>
<evidence type="ECO:0000259" key="1">
    <source>
        <dbReference type="Pfam" id="PF01261"/>
    </source>
</evidence>
<dbReference type="Pfam" id="PF01261">
    <property type="entry name" value="AP_endonuc_2"/>
    <property type="match status" value="1"/>
</dbReference>